<organism evidence="1 2">
    <name type="scientific">Lysobacter brunescens</name>
    <dbReference type="NCBI Taxonomy" id="262323"/>
    <lineage>
        <taxon>Bacteria</taxon>
        <taxon>Pseudomonadati</taxon>
        <taxon>Pseudomonadota</taxon>
        <taxon>Gammaproteobacteria</taxon>
        <taxon>Lysobacterales</taxon>
        <taxon>Lysobacteraceae</taxon>
        <taxon>Lysobacter</taxon>
    </lineage>
</organism>
<evidence type="ECO:0000313" key="1">
    <source>
        <dbReference type="EMBL" id="MFD0724294.1"/>
    </source>
</evidence>
<keyword evidence="2" id="KW-1185">Reference proteome</keyword>
<accession>A0ABW2YCZ3</accession>
<protein>
    <submittedName>
        <fullName evidence="1">Uncharacterized protein</fullName>
    </submittedName>
</protein>
<reference evidence="2" key="1">
    <citation type="journal article" date="2019" name="Int. J. Syst. Evol. Microbiol.">
        <title>The Global Catalogue of Microorganisms (GCM) 10K type strain sequencing project: providing services to taxonomists for standard genome sequencing and annotation.</title>
        <authorList>
            <consortium name="The Broad Institute Genomics Platform"/>
            <consortium name="The Broad Institute Genome Sequencing Center for Infectious Disease"/>
            <person name="Wu L."/>
            <person name="Ma J."/>
        </authorList>
    </citation>
    <scope>NUCLEOTIDE SEQUENCE [LARGE SCALE GENOMIC DNA]</scope>
    <source>
        <strain evidence="2">CCUG 55585</strain>
    </source>
</reference>
<sequence>MSSSSEQISPGLFVVRPATAQVEAAGLARLEGKASVSPLGGRLPGWVVKLNKRPRSAREGWRSLHKLLGNDFLVMPALVDERGECRYPTGLLSLRLEDEASEQDLQALARAYGLEFVARAKFTRQQALFRPAEGSDVFLPDITGKIQGDAHVEAVWFDAESAFHRS</sequence>
<dbReference type="Proteomes" id="UP001597110">
    <property type="component" value="Unassembled WGS sequence"/>
</dbReference>
<evidence type="ECO:0000313" key="2">
    <source>
        <dbReference type="Proteomes" id="UP001597110"/>
    </source>
</evidence>
<comment type="caution">
    <text evidence="1">The sequence shown here is derived from an EMBL/GenBank/DDBJ whole genome shotgun (WGS) entry which is preliminary data.</text>
</comment>
<gene>
    <name evidence="1" type="ORF">ACFQ0E_01655</name>
</gene>
<proteinExistence type="predicted"/>
<name>A0ABW2YCZ3_9GAMM</name>
<dbReference type="RefSeq" id="WP_386821964.1">
    <property type="nucleotide sequence ID" value="NZ_JBHTIF010000001.1"/>
</dbReference>
<dbReference type="EMBL" id="JBHTIF010000001">
    <property type="protein sequence ID" value="MFD0724294.1"/>
    <property type="molecule type" value="Genomic_DNA"/>
</dbReference>